<comment type="subcellular location">
    <subcellularLocation>
        <location evidence="1">Membrane</location>
        <topology evidence="1">Multi-pass membrane protein</topology>
    </subcellularLocation>
</comment>
<keyword evidence="3 5" id="KW-1133">Transmembrane helix</keyword>
<feature type="domain" description="EamA" evidence="6">
    <location>
        <begin position="40"/>
        <end position="171"/>
    </location>
</feature>
<dbReference type="Proteomes" id="UP000794436">
    <property type="component" value="Unassembled WGS sequence"/>
</dbReference>
<organism evidence="7 8">
    <name type="scientific">Pythium oligandrum</name>
    <name type="common">Mycoparasitic fungus</name>
    <dbReference type="NCBI Taxonomy" id="41045"/>
    <lineage>
        <taxon>Eukaryota</taxon>
        <taxon>Sar</taxon>
        <taxon>Stramenopiles</taxon>
        <taxon>Oomycota</taxon>
        <taxon>Peronosporomycetes</taxon>
        <taxon>Pythiales</taxon>
        <taxon>Pythiaceae</taxon>
        <taxon>Pythium</taxon>
    </lineage>
</organism>
<evidence type="ECO:0000256" key="2">
    <source>
        <dbReference type="ARBA" id="ARBA00022692"/>
    </source>
</evidence>
<evidence type="ECO:0000256" key="5">
    <source>
        <dbReference type="SAM" id="Phobius"/>
    </source>
</evidence>
<feature type="transmembrane region" description="Helical" evidence="5">
    <location>
        <begin position="40"/>
        <end position="60"/>
    </location>
</feature>
<dbReference type="InterPro" id="IPR037185">
    <property type="entry name" value="EmrE-like"/>
</dbReference>
<gene>
    <name evidence="7" type="ORF">Poli38472_005038</name>
</gene>
<feature type="transmembrane region" description="Helical" evidence="5">
    <location>
        <begin position="220"/>
        <end position="240"/>
    </location>
</feature>
<keyword evidence="8" id="KW-1185">Reference proteome</keyword>
<evidence type="ECO:0000256" key="1">
    <source>
        <dbReference type="ARBA" id="ARBA00004141"/>
    </source>
</evidence>
<feature type="domain" description="EamA" evidence="6">
    <location>
        <begin position="191"/>
        <end position="324"/>
    </location>
</feature>
<feature type="transmembrane region" description="Helical" evidence="5">
    <location>
        <begin position="305"/>
        <end position="325"/>
    </location>
</feature>
<dbReference type="InterPro" id="IPR000620">
    <property type="entry name" value="EamA_dom"/>
</dbReference>
<feature type="transmembrane region" description="Helical" evidence="5">
    <location>
        <begin position="188"/>
        <end position="208"/>
    </location>
</feature>
<name>A0A8K1CGR9_PYTOL</name>
<dbReference type="OrthoDB" id="306876at2759"/>
<feature type="transmembrane region" description="Helical" evidence="5">
    <location>
        <begin position="282"/>
        <end position="299"/>
    </location>
</feature>
<evidence type="ECO:0000313" key="8">
    <source>
        <dbReference type="Proteomes" id="UP000794436"/>
    </source>
</evidence>
<dbReference type="Gene3D" id="1.10.3730.20">
    <property type="match status" value="1"/>
</dbReference>
<reference evidence="7" key="1">
    <citation type="submission" date="2019-03" db="EMBL/GenBank/DDBJ databases">
        <title>Long read genome sequence of the mycoparasitic Pythium oligandrum ATCC 38472 isolated from sugarbeet rhizosphere.</title>
        <authorList>
            <person name="Gaulin E."/>
        </authorList>
    </citation>
    <scope>NUCLEOTIDE SEQUENCE</scope>
    <source>
        <strain evidence="7">ATCC 38472_TT</strain>
    </source>
</reference>
<feature type="transmembrane region" description="Helical" evidence="5">
    <location>
        <begin position="246"/>
        <end position="270"/>
    </location>
</feature>
<comment type="caution">
    <text evidence="7">The sequence shown here is derived from an EMBL/GenBank/DDBJ whole genome shotgun (WGS) entry which is preliminary data.</text>
</comment>
<dbReference type="PANTHER" id="PTHR22911:SF6">
    <property type="entry name" value="SOLUTE CARRIER FAMILY 35 MEMBER G1"/>
    <property type="match status" value="1"/>
</dbReference>
<protein>
    <recommendedName>
        <fullName evidence="6">EamA domain-containing protein</fullName>
    </recommendedName>
</protein>
<dbReference type="PANTHER" id="PTHR22911">
    <property type="entry name" value="ACYL-MALONYL CONDENSING ENZYME-RELATED"/>
    <property type="match status" value="1"/>
</dbReference>
<dbReference type="SUPFAM" id="SSF103481">
    <property type="entry name" value="Multidrug resistance efflux transporter EmrE"/>
    <property type="match status" value="2"/>
</dbReference>
<feature type="transmembrane region" description="Helical" evidence="5">
    <location>
        <begin position="155"/>
        <end position="176"/>
    </location>
</feature>
<feature type="transmembrane region" description="Helical" evidence="5">
    <location>
        <begin position="126"/>
        <end position="148"/>
    </location>
</feature>
<keyword evidence="4 5" id="KW-0472">Membrane</keyword>
<evidence type="ECO:0000313" key="7">
    <source>
        <dbReference type="EMBL" id="TMW62420.1"/>
    </source>
</evidence>
<accession>A0A8K1CGR9</accession>
<sequence length="332" mass="37054">MTATTKEELPLLQRAPHTPHAKTNHATWTQRFHVPTRLQGMLLVAFSAFTFSLLSTLIKYASYSMTSMETVFWRSFVAWVLNLIAMRVCNVSLKVKRRFWPVLATRCTFGFCSLSLGFYAMQQMVLADASVLIFTSPVMTFFLGALVLHERIDPINLGCALFSFVGVICVSRPTFIFGQDEAASDSHAPVFAVVCALMAAASQAVVYVSMRRLKQLHVMVVINYFLLTGTVVSALSLAFVQQTFTIHLSISVWLAVLGTGFFGFIGQLFLTRGFQLENAGTASVMRYLDVVFVFLWDMTLLHETISIWSAVGALIICACAIIIVLRRMNHHH</sequence>
<evidence type="ECO:0000256" key="3">
    <source>
        <dbReference type="ARBA" id="ARBA00022989"/>
    </source>
</evidence>
<dbReference type="AlphaFoldDB" id="A0A8K1CGR9"/>
<dbReference type="Pfam" id="PF00892">
    <property type="entry name" value="EamA"/>
    <property type="match status" value="2"/>
</dbReference>
<evidence type="ECO:0000256" key="4">
    <source>
        <dbReference type="ARBA" id="ARBA00023136"/>
    </source>
</evidence>
<keyword evidence="2 5" id="KW-0812">Transmembrane</keyword>
<proteinExistence type="predicted"/>
<feature type="transmembrane region" description="Helical" evidence="5">
    <location>
        <begin position="100"/>
        <end position="120"/>
    </location>
</feature>
<feature type="transmembrane region" description="Helical" evidence="5">
    <location>
        <begin position="72"/>
        <end position="93"/>
    </location>
</feature>
<evidence type="ECO:0000259" key="6">
    <source>
        <dbReference type="Pfam" id="PF00892"/>
    </source>
</evidence>
<dbReference type="GO" id="GO:0016020">
    <property type="term" value="C:membrane"/>
    <property type="evidence" value="ECO:0007669"/>
    <property type="project" value="UniProtKB-SubCell"/>
</dbReference>
<dbReference type="EMBL" id="SPLM01000073">
    <property type="protein sequence ID" value="TMW62420.1"/>
    <property type="molecule type" value="Genomic_DNA"/>
</dbReference>